<dbReference type="InterPro" id="IPR035892">
    <property type="entry name" value="C2_domain_sf"/>
</dbReference>
<evidence type="ECO:0000256" key="5">
    <source>
        <dbReference type="ARBA" id="ARBA00023136"/>
    </source>
</evidence>
<organism evidence="9 10">
    <name type="scientific">Porites evermanni</name>
    <dbReference type="NCBI Taxonomy" id="104178"/>
    <lineage>
        <taxon>Eukaryota</taxon>
        <taxon>Metazoa</taxon>
        <taxon>Cnidaria</taxon>
        <taxon>Anthozoa</taxon>
        <taxon>Hexacorallia</taxon>
        <taxon>Scleractinia</taxon>
        <taxon>Fungiina</taxon>
        <taxon>Poritidae</taxon>
        <taxon>Porites</taxon>
    </lineage>
</organism>
<feature type="domain" description="C2" evidence="8">
    <location>
        <begin position="1103"/>
        <end position="1224"/>
    </location>
</feature>
<keyword evidence="4" id="KW-1133">Transmembrane helix</keyword>
<sequence length="1399" mass="161168">LSLFFKLKEEHTAEVVDVEGERALVDPYLTFSFGGKEVSTEIRYNSSNPKFKEDLRIPCMFPSMCERLKIQLMDWDQGPGNDEYIGTEFLSLSSISGPGAGLGEGFLPMFGPCFISFYGSPRENHQITDKYDYLNKGIGEGVAYRGRALVELKTLPLHGSLTQPDRKPFEDEKKMQENFQPFQKLSNFTLFACFHEATMITVTDGPVEFELSIGNKGTKFDESVAQLNTSPCNAVFDGSYYKYMPWGGEKPCIWIDCQWEDISFRIETLNILNRMRETLENMLESMKKLKDEKEEVTKSLRNFAETCKETFTHFEKDIPWQLGERNSLDNEVHKLRLAELKELAKDATKLVNADADVCKENVIAEIKVYIRRIKSMAVEAQLSIPDVVLWMISGNKRIAYERIPAHDVMYLKSKNNDACGKFCGKVIDLSLKYPPVMREEEDRFKIPALVRLEIWLGLAEYQQQWCNRKSGKFKVFAERFENEVKKRKTWKQWVASTSVNLPHYSDVTGNFDLSKEPFREPDGWSWIEPSKEITTIHRPDESLTEYSDQVYEHETRKYPGGEWEEGKPKYVDLDGNETSLSSGPPTGWAVVSTKQEADQKRQYPGGWTIDCNARAVDNEGWEYAPQPDYSDFEPEEKAYHRSRRRLLVRRRSRVSGKQVLRDPTLSDGWEYARSLHAGFHPAEKSNDRVRRKRLLREIKKKDGSIKYPIFKKEKQSAFCILPRMFVTYEEPIKCELWVSIYRARGLLAQDDTGMNDPYVRVAFLHQSKTTKTVKQTLCPTWDQTLIFEEVIYGELLNNPPTVVMELFDRDKITDDFLGRCMLTPKVMCGEDSKSKLRWRKVRRGEQNGGQILTECELFLDGTATPPVRPTEQEGCFLVRDDLKPKTKQKTLEILCWGLRDIKSKKPLRLLKPSVEFECNQTLLSKEMSDMRNCPNFSFPMVIWKKLELPSEKLDTFSPSLNIRVFDNTKLGHKSLIGVHEIKSLREFEGPLVRVLLRENLSQREFTSDHELFDWWSKYYASKELAATKASEEEASSSHESEQLTEHTKKILPSALEDMPQFRGRNNFVSTFPLRKGKTKSAKDEDDTIVGQFKGTFRILNDPDSNHQSLSTLHLPSRKPVDCVVRVYVVRGIQLQPKDRDGLADPYLIVSLGKKSQGKRSEHKVKTLNPEFGRVFEFRVKIPLVKNLKIQVKDYDFPPDPDDLIGETEIDLEQRLLSRYHATCGLPKTYFKSGPFQWRDTLTPFQLLAKHCIRTGQKMRLDKGTPEKIHIGDDSYPLEDSGIVNESSNPEIEERLQCLALQILNSFKLVPEHVETRPLFSKVRPDIEQGKLEMWVDIFSEEDEEFLSQVENLITGDPSSSDFNQVDGTKGQTKTESAEKVSVDKLLKASVSIDPREPVK</sequence>
<evidence type="ECO:0000256" key="2">
    <source>
        <dbReference type="ARBA" id="ARBA00022692"/>
    </source>
</evidence>
<dbReference type="Pfam" id="PF08150">
    <property type="entry name" value="FerB"/>
    <property type="match status" value="1"/>
</dbReference>
<keyword evidence="6" id="KW-0175">Coiled coil</keyword>
<dbReference type="SMART" id="SM00694">
    <property type="entry name" value="DysFC"/>
    <property type="match status" value="2"/>
</dbReference>
<dbReference type="Proteomes" id="UP001159427">
    <property type="component" value="Unassembled WGS sequence"/>
</dbReference>
<keyword evidence="3" id="KW-0677">Repeat</keyword>
<evidence type="ECO:0000256" key="4">
    <source>
        <dbReference type="ARBA" id="ARBA00022989"/>
    </source>
</evidence>
<name>A0ABN8LY34_9CNID</name>
<comment type="caution">
    <text evidence="9">The sequence shown here is derived from an EMBL/GenBank/DDBJ whole genome shotgun (WGS) entry which is preliminary data.</text>
</comment>
<dbReference type="Pfam" id="PF22901">
    <property type="entry name" value="dsrm_Ferlin"/>
    <property type="match status" value="1"/>
</dbReference>
<keyword evidence="10" id="KW-1185">Reference proteome</keyword>
<proteinExistence type="predicted"/>
<dbReference type="CDD" id="cd04017">
    <property type="entry name" value="C2D_Ferlin"/>
    <property type="match status" value="1"/>
</dbReference>
<evidence type="ECO:0000256" key="7">
    <source>
        <dbReference type="SAM" id="MobiDB-lite"/>
    </source>
</evidence>
<feature type="non-terminal residue" evidence="9">
    <location>
        <position position="1"/>
    </location>
</feature>
<keyword evidence="2" id="KW-0812">Transmembrane</keyword>
<reference evidence="9 10" key="1">
    <citation type="submission" date="2022-05" db="EMBL/GenBank/DDBJ databases">
        <authorList>
            <consortium name="Genoscope - CEA"/>
            <person name="William W."/>
        </authorList>
    </citation>
    <scope>NUCLEOTIDE SEQUENCE [LARGE SCALE GENOMIC DNA]</scope>
</reference>
<comment type="subcellular location">
    <subcellularLocation>
        <location evidence="1">Membrane</location>
        <topology evidence="1">Single-pass membrane protein</topology>
    </subcellularLocation>
</comment>
<evidence type="ECO:0000313" key="9">
    <source>
        <dbReference type="EMBL" id="CAH3022077.1"/>
    </source>
</evidence>
<dbReference type="PANTHER" id="PTHR12546:SF33">
    <property type="entry name" value="SPERM VESICLE FUSION PROTEIN FER-1"/>
    <property type="match status" value="1"/>
</dbReference>
<evidence type="ECO:0000256" key="6">
    <source>
        <dbReference type="SAM" id="Coils"/>
    </source>
</evidence>
<dbReference type="EMBL" id="CALNXI010000205">
    <property type="protein sequence ID" value="CAH3022077.1"/>
    <property type="molecule type" value="Genomic_DNA"/>
</dbReference>
<dbReference type="Pfam" id="PF00168">
    <property type="entry name" value="C2"/>
    <property type="match status" value="3"/>
</dbReference>
<evidence type="ECO:0000313" key="10">
    <source>
        <dbReference type="Proteomes" id="UP001159427"/>
    </source>
</evidence>
<protein>
    <recommendedName>
        <fullName evidence="8">C2 domain-containing protein</fullName>
    </recommendedName>
</protein>
<keyword evidence="5" id="KW-0472">Membrane</keyword>
<dbReference type="Gene3D" id="2.60.40.150">
    <property type="entry name" value="C2 domain"/>
    <property type="match status" value="3"/>
</dbReference>
<feature type="region of interest" description="Disordered" evidence="7">
    <location>
        <begin position="1356"/>
        <end position="1378"/>
    </location>
</feature>
<dbReference type="CDD" id="cd04037">
    <property type="entry name" value="C2E_Ferlin"/>
    <property type="match status" value="1"/>
</dbReference>
<gene>
    <name evidence="9" type="ORF">PEVE_00014064</name>
</gene>
<dbReference type="InterPro" id="IPR055072">
    <property type="entry name" value="Ferlin_DSRM"/>
</dbReference>
<evidence type="ECO:0000256" key="3">
    <source>
        <dbReference type="ARBA" id="ARBA00022737"/>
    </source>
</evidence>
<dbReference type="SMART" id="SM00239">
    <property type="entry name" value="C2"/>
    <property type="match status" value="3"/>
</dbReference>
<evidence type="ECO:0000256" key="1">
    <source>
        <dbReference type="ARBA" id="ARBA00004167"/>
    </source>
</evidence>
<feature type="coiled-coil region" evidence="6">
    <location>
        <begin position="269"/>
        <end position="306"/>
    </location>
</feature>
<dbReference type="InterPro" id="IPR000008">
    <property type="entry name" value="C2_dom"/>
</dbReference>
<feature type="domain" description="C2" evidence="8">
    <location>
        <begin position="712"/>
        <end position="839"/>
    </location>
</feature>
<dbReference type="InterPro" id="IPR037724">
    <property type="entry name" value="C2E_Ferlin"/>
</dbReference>
<feature type="compositionally biased region" description="Polar residues" evidence="7">
    <location>
        <begin position="1356"/>
        <end position="1374"/>
    </location>
</feature>
<dbReference type="PANTHER" id="PTHR12546">
    <property type="entry name" value="FER-1-LIKE"/>
    <property type="match status" value="1"/>
</dbReference>
<evidence type="ECO:0000259" key="8">
    <source>
        <dbReference type="PROSITE" id="PS50004"/>
    </source>
</evidence>
<dbReference type="SUPFAM" id="SSF49562">
    <property type="entry name" value="C2 domain (Calcium/lipid-binding domain, CaLB)"/>
    <property type="match status" value="3"/>
</dbReference>
<dbReference type="PROSITE" id="PS50004">
    <property type="entry name" value="C2"/>
    <property type="match status" value="3"/>
</dbReference>
<dbReference type="SMART" id="SM01201">
    <property type="entry name" value="FerB"/>
    <property type="match status" value="1"/>
</dbReference>
<dbReference type="InterPro" id="IPR037723">
    <property type="entry name" value="C2D_Ferlin"/>
</dbReference>
<feature type="domain" description="C2" evidence="8">
    <location>
        <begin position="1"/>
        <end position="106"/>
    </location>
</feature>
<dbReference type="InterPro" id="IPR037721">
    <property type="entry name" value="Ferlin"/>
</dbReference>
<dbReference type="InterPro" id="IPR006614">
    <property type="entry name" value="Peroxin/Ferlin"/>
</dbReference>
<accession>A0ABN8LY34</accession>
<dbReference type="InterPro" id="IPR012561">
    <property type="entry name" value="Ferlin_B-domain"/>
</dbReference>